<dbReference type="PANTHER" id="PTHR44757">
    <property type="entry name" value="DIGUANYLATE CYCLASE DGCP"/>
    <property type="match status" value="1"/>
</dbReference>
<dbReference type="InterPro" id="IPR035919">
    <property type="entry name" value="EAL_sf"/>
</dbReference>
<dbReference type="Gene3D" id="3.20.20.450">
    <property type="entry name" value="EAL domain"/>
    <property type="match status" value="1"/>
</dbReference>
<dbReference type="Pfam" id="PF17152">
    <property type="entry name" value="CHASE8"/>
    <property type="match status" value="1"/>
</dbReference>
<evidence type="ECO:0000259" key="3">
    <source>
        <dbReference type="PROSITE" id="PS50883"/>
    </source>
</evidence>
<dbReference type="GO" id="GO:0071111">
    <property type="term" value="F:cyclic-guanylate-specific phosphodiesterase activity"/>
    <property type="evidence" value="ECO:0007669"/>
    <property type="project" value="UniProtKB-EC"/>
</dbReference>
<evidence type="ECO:0000256" key="2">
    <source>
        <dbReference type="SAM" id="Phobius"/>
    </source>
</evidence>
<dbReference type="SUPFAM" id="SSF141868">
    <property type="entry name" value="EAL domain-like"/>
    <property type="match status" value="1"/>
</dbReference>
<dbReference type="InterPro" id="IPR001633">
    <property type="entry name" value="EAL_dom"/>
</dbReference>
<evidence type="ECO:0000313" key="5">
    <source>
        <dbReference type="EMBL" id="SMF00244.1"/>
    </source>
</evidence>
<dbReference type="InterPro" id="IPR033417">
    <property type="entry name" value="CHASE8"/>
</dbReference>
<dbReference type="GO" id="GO:0071732">
    <property type="term" value="P:cellular response to nitric oxide"/>
    <property type="evidence" value="ECO:0007669"/>
    <property type="project" value="UniProtKB-ARBA"/>
</dbReference>
<dbReference type="InterPro" id="IPR000160">
    <property type="entry name" value="GGDEF_dom"/>
</dbReference>
<dbReference type="CDD" id="cd01948">
    <property type="entry name" value="EAL"/>
    <property type="match status" value="1"/>
</dbReference>
<dbReference type="SMART" id="SM00052">
    <property type="entry name" value="EAL"/>
    <property type="match status" value="1"/>
</dbReference>
<comment type="catalytic activity">
    <reaction evidence="1">
        <text>3',3'-c-di-GMP + H2O = 5'-phosphoguanylyl(3'-&gt;5')guanosine + H(+)</text>
        <dbReference type="Rhea" id="RHEA:24902"/>
        <dbReference type="ChEBI" id="CHEBI:15377"/>
        <dbReference type="ChEBI" id="CHEBI:15378"/>
        <dbReference type="ChEBI" id="CHEBI:58754"/>
        <dbReference type="ChEBI" id="CHEBI:58805"/>
        <dbReference type="EC" id="3.1.4.52"/>
    </reaction>
    <physiologicalReaction direction="left-to-right" evidence="1">
        <dbReference type="Rhea" id="RHEA:24903"/>
    </physiologicalReaction>
</comment>
<dbReference type="Pfam" id="PF00990">
    <property type="entry name" value="GGDEF"/>
    <property type="match status" value="1"/>
</dbReference>
<proteinExistence type="predicted"/>
<feature type="domain" description="GGDEF" evidence="4">
    <location>
        <begin position="231"/>
        <end position="364"/>
    </location>
</feature>
<dbReference type="InterPro" id="IPR052155">
    <property type="entry name" value="Biofilm_reg_signaling"/>
</dbReference>
<dbReference type="STRING" id="28094.SAMN06295900_101706"/>
<dbReference type="FunFam" id="3.20.20.450:FF:000001">
    <property type="entry name" value="Cyclic di-GMP phosphodiesterase yahA"/>
    <property type="match status" value="1"/>
</dbReference>
<feature type="domain" description="EAL" evidence="3">
    <location>
        <begin position="373"/>
        <end position="625"/>
    </location>
</feature>
<dbReference type="Pfam" id="PF00563">
    <property type="entry name" value="EAL"/>
    <property type="match status" value="1"/>
</dbReference>
<dbReference type="PROSITE" id="PS50887">
    <property type="entry name" value="GGDEF"/>
    <property type="match status" value="1"/>
</dbReference>
<accession>A0A1X7CP12</accession>
<dbReference type="InterPro" id="IPR043128">
    <property type="entry name" value="Rev_trsase/Diguanyl_cyclase"/>
</dbReference>
<dbReference type="Proteomes" id="UP000192911">
    <property type="component" value="Unassembled WGS sequence"/>
</dbReference>
<reference evidence="6" key="1">
    <citation type="submission" date="2017-04" db="EMBL/GenBank/DDBJ databases">
        <authorList>
            <person name="Varghese N."/>
            <person name="Submissions S."/>
        </authorList>
    </citation>
    <scope>NUCLEOTIDE SEQUENCE [LARGE SCALE GENOMIC DNA]</scope>
    <source>
        <strain evidence="6">Ballard 720</strain>
    </source>
</reference>
<dbReference type="EMBL" id="FXAH01000001">
    <property type="protein sequence ID" value="SMF00244.1"/>
    <property type="molecule type" value="Genomic_DNA"/>
</dbReference>
<name>A0A1X7CP12_TRICW</name>
<organism evidence="5 6">
    <name type="scientific">Trinickia caryophylli</name>
    <name type="common">Paraburkholderia caryophylli</name>
    <dbReference type="NCBI Taxonomy" id="28094"/>
    <lineage>
        <taxon>Bacteria</taxon>
        <taxon>Pseudomonadati</taxon>
        <taxon>Pseudomonadota</taxon>
        <taxon>Betaproteobacteria</taxon>
        <taxon>Burkholderiales</taxon>
        <taxon>Burkholderiaceae</taxon>
        <taxon>Trinickia</taxon>
    </lineage>
</organism>
<keyword evidence="2" id="KW-1133">Transmembrane helix</keyword>
<dbReference type="NCBIfam" id="TIGR00254">
    <property type="entry name" value="GGDEF"/>
    <property type="match status" value="1"/>
</dbReference>
<keyword evidence="6" id="KW-1185">Reference proteome</keyword>
<dbReference type="Gene3D" id="3.30.70.270">
    <property type="match status" value="1"/>
</dbReference>
<dbReference type="PANTHER" id="PTHR44757:SF2">
    <property type="entry name" value="BIOFILM ARCHITECTURE MAINTENANCE PROTEIN MBAA"/>
    <property type="match status" value="1"/>
</dbReference>
<keyword evidence="2" id="KW-0812">Transmembrane</keyword>
<dbReference type="GeneID" id="95548819"/>
<dbReference type="PROSITE" id="PS50883">
    <property type="entry name" value="EAL"/>
    <property type="match status" value="1"/>
</dbReference>
<evidence type="ECO:0000313" key="6">
    <source>
        <dbReference type="Proteomes" id="UP000192911"/>
    </source>
</evidence>
<gene>
    <name evidence="5" type="ORF">SAMN06295900_101706</name>
</gene>
<keyword evidence="2" id="KW-0472">Membrane</keyword>
<dbReference type="CDD" id="cd01949">
    <property type="entry name" value="GGDEF"/>
    <property type="match status" value="1"/>
</dbReference>
<sequence>MKPRKRESRSPTQEMTRIKMLRVIVALIVSSVVLLGYQAVTLRTSLTESANAQSEMIADNLAASVLFNDKAAAGEILHSLRKIPYVESVTVYTSDGTPFASYAKPGLDEFEQAEGTPDNAHTHASPWSLKDVFVVSSISLKGKAIGEVVLVAQTDQMLLELLHYTGFLLAASTAAIWVAFAVTSRMGARVAEAEKELEYLASTDPLTGLPNRREFYDELHERLHRGGPNPTRMALILVDLDNFKAVNDTLGHGAGDELLKRVAAALRRSVRATDIVSRIGGDEFAVLLEIAEDKAEGHAAATRIAHALARPFTVERTSVTATASVGVSIYPDDAREAAALVSSADIALYAAKSKGKNNAVEFHPRMTVEARRRARLEAELRKAIESDALSLVYQPQFDCRTGALIGAEALVRWVHPSDGAVSPAEFIPIAEDSGLIVALGRWVLRQACADAARWNARSPTGVHVAVNVSAGQLRQEKFNEDVRTVLDESGLPSHLLELELTESQIMANMDVGVEAMQRLRAFGVRLSLDDFGTGYSSLSYLQSFPVNCLKIDRSFIHPLPDSGQPIVTAIISMAHSFGIAVVAEGVEEPDQLAWLAEAGCDIVQGFLTGRPMSFEHLTALLAQQRAAAEPRLAVAPRLATD</sequence>
<evidence type="ECO:0000259" key="4">
    <source>
        <dbReference type="PROSITE" id="PS50887"/>
    </source>
</evidence>
<feature type="transmembrane region" description="Helical" evidence="2">
    <location>
        <begin position="21"/>
        <end position="40"/>
    </location>
</feature>
<dbReference type="SUPFAM" id="SSF55073">
    <property type="entry name" value="Nucleotide cyclase"/>
    <property type="match status" value="1"/>
</dbReference>
<dbReference type="AlphaFoldDB" id="A0A1X7CP12"/>
<dbReference type="FunFam" id="3.30.70.270:FF:000001">
    <property type="entry name" value="Diguanylate cyclase domain protein"/>
    <property type="match status" value="1"/>
</dbReference>
<evidence type="ECO:0000256" key="1">
    <source>
        <dbReference type="ARBA" id="ARBA00051114"/>
    </source>
</evidence>
<dbReference type="SMART" id="SM00267">
    <property type="entry name" value="GGDEF"/>
    <property type="match status" value="1"/>
</dbReference>
<dbReference type="RefSeq" id="WP_085224275.1">
    <property type="nucleotide sequence ID" value="NZ_BSQD01000001.1"/>
</dbReference>
<protein>
    <submittedName>
        <fullName evidence="5">Diguanylate cyclase/phosphodiesterase</fullName>
    </submittedName>
</protein>
<dbReference type="InterPro" id="IPR029787">
    <property type="entry name" value="Nucleotide_cyclase"/>
</dbReference>